<evidence type="ECO:0000256" key="1">
    <source>
        <dbReference type="SAM" id="SignalP"/>
    </source>
</evidence>
<dbReference type="Proteomes" id="UP000887116">
    <property type="component" value="Unassembled WGS sequence"/>
</dbReference>
<evidence type="ECO:0000313" key="2">
    <source>
        <dbReference type="EMBL" id="GFR27279.1"/>
    </source>
</evidence>
<sequence length="137" mass="14097">MKSFLVLCVVLALGSVQGARIRRQAATAAPVPQTTSKTAGMNVALGFMVDELDKETALGGPVNPAGLKKANIMAMKIQMLGGDVDTPTKDKLDSLNADFLLEAAQPPQYAGVPGAGSPLDAAAKPANTKVNFGTFGR</sequence>
<keyword evidence="3" id="KW-1185">Reference proteome</keyword>
<dbReference type="OrthoDB" id="6427197at2759"/>
<keyword evidence="1" id="KW-0732">Signal</keyword>
<dbReference type="AlphaFoldDB" id="A0A8X6M0Y1"/>
<comment type="caution">
    <text evidence="2">The sequence shown here is derived from an EMBL/GenBank/DDBJ whole genome shotgun (WGS) entry which is preliminary data.</text>
</comment>
<proteinExistence type="predicted"/>
<organism evidence="2 3">
    <name type="scientific">Trichonephila clavata</name>
    <name type="common">Joro spider</name>
    <name type="synonym">Nephila clavata</name>
    <dbReference type="NCBI Taxonomy" id="2740835"/>
    <lineage>
        <taxon>Eukaryota</taxon>
        <taxon>Metazoa</taxon>
        <taxon>Ecdysozoa</taxon>
        <taxon>Arthropoda</taxon>
        <taxon>Chelicerata</taxon>
        <taxon>Arachnida</taxon>
        <taxon>Araneae</taxon>
        <taxon>Araneomorphae</taxon>
        <taxon>Entelegynae</taxon>
        <taxon>Araneoidea</taxon>
        <taxon>Nephilidae</taxon>
        <taxon>Trichonephila</taxon>
    </lineage>
</organism>
<evidence type="ECO:0000313" key="3">
    <source>
        <dbReference type="Proteomes" id="UP000887116"/>
    </source>
</evidence>
<protein>
    <submittedName>
        <fullName evidence="2">Uncharacterized protein</fullName>
    </submittedName>
</protein>
<gene>
    <name evidence="2" type="primary">AVEN_249514_1</name>
    <name evidence="2" type="ORF">TNCT_106591</name>
</gene>
<dbReference type="EMBL" id="BMAO01028774">
    <property type="protein sequence ID" value="GFR27279.1"/>
    <property type="molecule type" value="Genomic_DNA"/>
</dbReference>
<name>A0A8X6M0Y1_TRICU</name>
<reference evidence="2" key="1">
    <citation type="submission" date="2020-07" db="EMBL/GenBank/DDBJ databases">
        <title>Multicomponent nature underlies the extraordinary mechanical properties of spider dragline silk.</title>
        <authorList>
            <person name="Kono N."/>
            <person name="Nakamura H."/>
            <person name="Mori M."/>
            <person name="Yoshida Y."/>
            <person name="Ohtoshi R."/>
            <person name="Malay A.D."/>
            <person name="Moran D.A.P."/>
            <person name="Tomita M."/>
            <person name="Numata K."/>
            <person name="Arakawa K."/>
        </authorList>
    </citation>
    <scope>NUCLEOTIDE SEQUENCE</scope>
</reference>
<feature type="signal peptide" evidence="1">
    <location>
        <begin position="1"/>
        <end position="18"/>
    </location>
</feature>
<feature type="chain" id="PRO_5036458895" evidence="1">
    <location>
        <begin position="19"/>
        <end position="137"/>
    </location>
</feature>
<accession>A0A8X6M0Y1</accession>